<keyword evidence="3" id="KW-0804">Transcription</keyword>
<keyword evidence="1" id="KW-0805">Transcription regulation</keyword>
<dbReference type="Gene3D" id="1.20.120.530">
    <property type="entry name" value="GntR ligand-binding domain-like"/>
    <property type="match status" value="1"/>
</dbReference>
<dbReference type="RefSeq" id="WP_091932500.1">
    <property type="nucleotide sequence ID" value="NZ_FNCY01000001.1"/>
</dbReference>
<evidence type="ECO:0000313" key="6">
    <source>
        <dbReference type="Proteomes" id="UP000198607"/>
    </source>
</evidence>
<reference evidence="5 6" key="1">
    <citation type="submission" date="2016-10" db="EMBL/GenBank/DDBJ databases">
        <authorList>
            <person name="de Groot N.N."/>
        </authorList>
    </citation>
    <scope>NUCLEOTIDE SEQUENCE [LARGE SCALE GENOMIC DNA]</scope>
    <source>
        <strain evidence="5 6">DSM 5885</strain>
    </source>
</reference>
<sequence length="233" mass="25483">MNTQDAAIPSLDSDLADGAITPIDRPTLHSVVVSRLRDMIIEGVLLPGTRINEGQLGQQLGVSRTPLREALKVLAMEGLVELVPGRGAMVCVLTAKDVRDMLEVLSSLEHLAGTLTCQNASDAQIGAVRTLHDEMLAFYRSGDRLQYFKKNQQIHSALIVLAGNASLAMVHDILQSKMRRIRYLGDQNDDTWSGAVADHEEMIAALEARDGPRLSAALVDHLTRTWDRVKDAI</sequence>
<dbReference type="SMART" id="SM00345">
    <property type="entry name" value="HTH_GNTR"/>
    <property type="match status" value="1"/>
</dbReference>
<dbReference type="PANTHER" id="PTHR43537">
    <property type="entry name" value="TRANSCRIPTIONAL REGULATOR, GNTR FAMILY"/>
    <property type="match status" value="1"/>
</dbReference>
<dbReference type="OrthoDB" id="9782299at2"/>
<dbReference type="SUPFAM" id="SSF46785">
    <property type="entry name" value="Winged helix' DNA-binding domain"/>
    <property type="match status" value="1"/>
</dbReference>
<dbReference type="InterPro" id="IPR036390">
    <property type="entry name" value="WH_DNA-bd_sf"/>
</dbReference>
<evidence type="ECO:0000256" key="2">
    <source>
        <dbReference type="ARBA" id="ARBA00023125"/>
    </source>
</evidence>
<name>A0A1G7W3D5_9RHOO</name>
<dbReference type="InterPro" id="IPR036388">
    <property type="entry name" value="WH-like_DNA-bd_sf"/>
</dbReference>
<dbReference type="STRING" id="83767.SAMN05660652_00376"/>
<keyword evidence="2 5" id="KW-0238">DNA-binding</keyword>
<dbReference type="InterPro" id="IPR000524">
    <property type="entry name" value="Tscrpt_reg_HTH_GntR"/>
</dbReference>
<dbReference type="PRINTS" id="PR00035">
    <property type="entry name" value="HTHGNTR"/>
</dbReference>
<proteinExistence type="predicted"/>
<dbReference type="PROSITE" id="PS50949">
    <property type="entry name" value="HTH_GNTR"/>
    <property type="match status" value="1"/>
</dbReference>
<dbReference type="EMBL" id="FNCY01000001">
    <property type="protein sequence ID" value="SDG65700.1"/>
    <property type="molecule type" value="Genomic_DNA"/>
</dbReference>
<dbReference type="InterPro" id="IPR008920">
    <property type="entry name" value="TF_FadR/GntR_C"/>
</dbReference>
<keyword evidence="6" id="KW-1185">Reference proteome</keyword>
<evidence type="ECO:0000256" key="1">
    <source>
        <dbReference type="ARBA" id="ARBA00023015"/>
    </source>
</evidence>
<dbReference type="SMART" id="SM00895">
    <property type="entry name" value="FCD"/>
    <property type="match status" value="1"/>
</dbReference>
<dbReference type="GO" id="GO:0003700">
    <property type="term" value="F:DNA-binding transcription factor activity"/>
    <property type="evidence" value="ECO:0007669"/>
    <property type="project" value="InterPro"/>
</dbReference>
<dbReference type="Proteomes" id="UP000198607">
    <property type="component" value="Unassembled WGS sequence"/>
</dbReference>
<dbReference type="GO" id="GO:0003677">
    <property type="term" value="F:DNA binding"/>
    <property type="evidence" value="ECO:0007669"/>
    <property type="project" value="UniProtKB-KW"/>
</dbReference>
<evidence type="ECO:0000256" key="3">
    <source>
        <dbReference type="ARBA" id="ARBA00023163"/>
    </source>
</evidence>
<dbReference type="CDD" id="cd07377">
    <property type="entry name" value="WHTH_GntR"/>
    <property type="match status" value="1"/>
</dbReference>
<feature type="domain" description="HTH gntR-type" evidence="4">
    <location>
        <begin position="26"/>
        <end position="93"/>
    </location>
</feature>
<dbReference type="SUPFAM" id="SSF48008">
    <property type="entry name" value="GntR ligand-binding domain-like"/>
    <property type="match status" value="1"/>
</dbReference>
<protein>
    <submittedName>
        <fullName evidence="5">DNA-binding transcriptional regulator, GntR family</fullName>
    </submittedName>
</protein>
<organism evidence="5 6">
    <name type="scientific">Propionivibrio dicarboxylicus</name>
    <dbReference type="NCBI Taxonomy" id="83767"/>
    <lineage>
        <taxon>Bacteria</taxon>
        <taxon>Pseudomonadati</taxon>
        <taxon>Pseudomonadota</taxon>
        <taxon>Betaproteobacteria</taxon>
        <taxon>Rhodocyclales</taxon>
        <taxon>Rhodocyclaceae</taxon>
        <taxon>Propionivibrio</taxon>
    </lineage>
</organism>
<accession>A0A1G7W3D5</accession>
<gene>
    <name evidence="5" type="ORF">SAMN05660652_00376</name>
</gene>
<evidence type="ECO:0000313" key="5">
    <source>
        <dbReference type="EMBL" id="SDG65700.1"/>
    </source>
</evidence>
<dbReference type="PANTHER" id="PTHR43537:SF50">
    <property type="entry name" value="TRANSCRIPTIONAL REGULATORY PROTEIN"/>
    <property type="match status" value="1"/>
</dbReference>
<dbReference type="Pfam" id="PF07729">
    <property type="entry name" value="FCD"/>
    <property type="match status" value="1"/>
</dbReference>
<dbReference type="Gene3D" id="1.10.10.10">
    <property type="entry name" value="Winged helix-like DNA-binding domain superfamily/Winged helix DNA-binding domain"/>
    <property type="match status" value="1"/>
</dbReference>
<evidence type="ECO:0000259" key="4">
    <source>
        <dbReference type="PROSITE" id="PS50949"/>
    </source>
</evidence>
<dbReference type="Pfam" id="PF00392">
    <property type="entry name" value="GntR"/>
    <property type="match status" value="1"/>
</dbReference>
<dbReference type="InterPro" id="IPR011711">
    <property type="entry name" value="GntR_C"/>
</dbReference>
<dbReference type="AlphaFoldDB" id="A0A1G7W3D5"/>